<dbReference type="FunFam" id="2.60.40.2310:FF:000001">
    <property type="entry name" value="Subtilisin-like protease SBT1.5"/>
    <property type="match status" value="1"/>
</dbReference>
<dbReference type="Gene3D" id="2.60.40.2310">
    <property type="match status" value="2"/>
</dbReference>
<keyword evidence="2 8" id="KW-0645">Protease</keyword>
<dbReference type="InterPro" id="IPR000209">
    <property type="entry name" value="Peptidase_S8/S53_dom"/>
</dbReference>
<feature type="active site" description="Charge relay system" evidence="8">
    <location>
        <position position="547"/>
    </location>
</feature>
<feature type="domain" description="Subtilisin-like protease fibronectin type-III" evidence="12">
    <location>
        <begin position="662"/>
        <end position="734"/>
    </location>
</feature>
<dbReference type="Gene3D" id="3.50.30.30">
    <property type="match status" value="2"/>
</dbReference>
<proteinExistence type="inferred from homology"/>
<comment type="similarity">
    <text evidence="1 8">Belongs to the peptidase S8 family.</text>
</comment>
<dbReference type="SUPFAM" id="SSF52743">
    <property type="entry name" value="Subtilisin-like"/>
    <property type="match status" value="2"/>
</dbReference>
<accession>A0AAD9XRC7</accession>
<dbReference type="InterPro" id="IPR036852">
    <property type="entry name" value="Peptidase_S8/S53_dom_sf"/>
</dbReference>
<feature type="domain" description="Peptidase S8/S53" evidence="9">
    <location>
        <begin position="832"/>
        <end position="1284"/>
    </location>
</feature>
<dbReference type="GO" id="GO:0006508">
    <property type="term" value="P:proteolysis"/>
    <property type="evidence" value="ECO:0007669"/>
    <property type="project" value="UniProtKB-KW"/>
</dbReference>
<dbReference type="Pfam" id="PF05922">
    <property type="entry name" value="Inhibitor_I9"/>
    <property type="match status" value="2"/>
</dbReference>
<dbReference type="PANTHER" id="PTHR10795">
    <property type="entry name" value="PROPROTEIN CONVERTASE SUBTILISIN/KEXIN"/>
    <property type="match status" value="1"/>
</dbReference>
<feature type="active site" description="Charge relay system" evidence="8">
    <location>
        <position position="217"/>
    </location>
</feature>
<dbReference type="Pfam" id="PF02225">
    <property type="entry name" value="PA"/>
    <property type="match status" value="1"/>
</dbReference>
<evidence type="ECO:0000259" key="9">
    <source>
        <dbReference type="Pfam" id="PF00082"/>
    </source>
</evidence>
<feature type="domain" description="Subtilisin-like protease fibronectin type-III" evidence="12">
    <location>
        <begin position="1363"/>
        <end position="1458"/>
    </location>
</feature>
<keyword evidence="3" id="KW-0732">Signal</keyword>
<reference evidence="13" key="1">
    <citation type="journal article" date="2023" name="Plant J.">
        <title>Genome sequences and population genomics provide insights into the demographic history, inbreeding, and mutation load of two 'living fossil' tree species of Dipteronia.</title>
        <authorList>
            <person name="Feng Y."/>
            <person name="Comes H.P."/>
            <person name="Chen J."/>
            <person name="Zhu S."/>
            <person name="Lu R."/>
            <person name="Zhang X."/>
            <person name="Li P."/>
            <person name="Qiu J."/>
            <person name="Olsen K.M."/>
            <person name="Qiu Y."/>
        </authorList>
    </citation>
    <scope>NUCLEOTIDE SEQUENCE</scope>
    <source>
        <strain evidence="13">KIB01</strain>
    </source>
</reference>
<dbReference type="InterPro" id="IPR045051">
    <property type="entry name" value="SBT"/>
</dbReference>
<evidence type="ECO:0000256" key="4">
    <source>
        <dbReference type="ARBA" id="ARBA00022801"/>
    </source>
</evidence>
<feature type="active site" description="Charge relay system" evidence="7 8">
    <location>
        <position position="918"/>
    </location>
</feature>
<evidence type="ECO:0000259" key="10">
    <source>
        <dbReference type="Pfam" id="PF02225"/>
    </source>
</evidence>
<dbReference type="FunFam" id="3.50.30.30:FF:000005">
    <property type="entry name" value="subtilisin-like protease SBT1.5"/>
    <property type="match status" value="2"/>
</dbReference>
<dbReference type="InterPro" id="IPR015500">
    <property type="entry name" value="Peptidase_S8_subtilisin-rel"/>
</dbReference>
<dbReference type="FunFam" id="3.30.70.80:FF:000002">
    <property type="entry name" value="Subtilisin-like protease SBT5.3"/>
    <property type="match status" value="2"/>
</dbReference>
<evidence type="ECO:0000256" key="6">
    <source>
        <dbReference type="ARBA" id="ARBA00023180"/>
    </source>
</evidence>
<feature type="domain" description="Inhibitor I9" evidence="11">
    <location>
        <begin position="737"/>
        <end position="806"/>
    </location>
</feature>
<keyword evidence="5 8" id="KW-0720">Serine protease</keyword>
<dbReference type="InterPro" id="IPR041469">
    <property type="entry name" value="Subtilisin-like_FN3"/>
</dbReference>
<dbReference type="Pfam" id="PF17766">
    <property type="entry name" value="fn3_6"/>
    <property type="match status" value="2"/>
</dbReference>
<evidence type="ECO:0000256" key="1">
    <source>
        <dbReference type="ARBA" id="ARBA00011073"/>
    </source>
</evidence>
<dbReference type="Pfam" id="PF00082">
    <property type="entry name" value="Peptidase_S8"/>
    <property type="match status" value="2"/>
</dbReference>
<feature type="domain" description="PA" evidence="10">
    <location>
        <begin position="381"/>
        <end position="469"/>
    </location>
</feature>
<sequence length="1470" mass="156096">MSNPAPLFIVLYFVLVFNGLGLVMSKVHIVYMGERQHDDPKIITDSHHDILATVVGSKEAASECMVYSYKHGFSGFAAKLTEDQAQKLAEFPGVVRVIPNSLHRLQTTRSWDFLGLSSHSPSNVLHNSSMGDGVIIGVLDTGIWPESKAFSDVGLEPIPSRWKGVCESGDQFNAKSHCNRKIIGARWFIDGLLADYGKPLNASEDEEFLSPRDANGHGTHTASTAAGSIVQNVSYQGLGLGNVRGGAPRARLAIYKVCWNILHGQCASADILKAFDEAIHDGVDVLSLSIGSSIPLFSDVDERDGIATGSFHAVARGITVVCGAGNDGPSEQTVQNTAPWILTVAASTMDRAFPTPIVLGNNRTVVGRALYSGQEVGFTGLVYPEATGLDPNAAGVCQSLSLNVTKVAGKVVLCFTSVTRRIAIISAASVVQEAGGIGLIVAKNPSDVFSPCADNFPCVEVDYEVGTQILFYIRSSRSPLVKLSPSRTLIGKPLLAKVAFFSSRGPNSLAPAVLKPDIVAPGVNILAATSPLNPLSDNGYAMFSGTSMATPHVSGIVALIKALHPNWSPAAIKSALVATAWRNGPSGFPTYAEGSPQKLANPFDFGGGIVNPNKAADPGLVYDMGTADYIHYLCAMEYNSSIISKLTGQPMTCPGRKPSILDVNLPSITIPNLKNSVTLTRTVTNVGASKSIYRAIVEPPFGVKVSVRPSVLVFNATTKKVSFRVTISTTHQMNTGQHNDPELITKSHHDMLASVVGSKEAAADLMVYSYKHCFSGFAAKLTESQAQKIAELPGVVRIIPNQFHSLQTTRSWDYLDLSSYSPTNLLQDTNLGDGIIIGLLDTGIWPESKIFNDEGLGPIPTRWKGHCESGQLFNGTMDCNRKLIGAKYFIDGFLSENQQPFNTSDSPDYMSPRDVVGHGTHTSTIAAGSFVANASYKGLALGTVRGGAPRARIAMYKVCWNVPAGQCSSADILKAFDEAIHDGVDVLSLSLGSEIPLFPEVEDRNGISFGSFHAVARGIPVVCGASNAGPSAQTVDNTAPWILTVAATTIDRSFPTPITLGNNITILGQSLFIGKEIGFTGLVYPEVPGLLPTVPGVCESLSLNYTSVDGKVVLCFTTVAGVGAMTSAVTAVRAAGGVGVIVARNPSDALGPCNNDFPCIVVDYELGTQMLFYIRSTRSPIVKISPPRTLVGKPVSTKVAYFSSRGPSSISPAILKPDIAAPGVSILAASSPSDPFTDGGFALHSGTSMATPIVSGIVALLKVLHPDWSPAALRSAMVTTAWKTDPFGEAIFAEGSPRKLADPFDYGGGLVNPNKAAEPGLVYDMGTDDYIHYLCAVSYNDSSISHLVGQATMCPHTKPSILDVNLPSITIPNLRKSITLTRTVTNVGPLNSIYRAITENPFGIDVAVRPNVLIFNCTTQMNSFMVTVSTTHKVNSGYYFGSLTWTDGKHNVTSPISVRTQIIESYTDDN</sequence>
<dbReference type="Gene3D" id="3.30.70.80">
    <property type="entry name" value="Peptidase S8 propeptide/proteinase inhibitor I9"/>
    <property type="match status" value="1"/>
</dbReference>
<feature type="active site" description="Charge relay system" evidence="8">
    <location>
        <position position="140"/>
    </location>
</feature>
<evidence type="ECO:0000256" key="2">
    <source>
        <dbReference type="ARBA" id="ARBA00022670"/>
    </source>
</evidence>
<evidence type="ECO:0000259" key="12">
    <source>
        <dbReference type="Pfam" id="PF17766"/>
    </source>
</evidence>
<keyword evidence="6" id="KW-0325">Glycoprotein</keyword>
<dbReference type="InterPro" id="IPR023828">
    <property type="entry name" value="Peptidase_S8_Ser-AS"/>
</dbReference>
<feature type="domain" description="Peptidase S8/S53" evidence="9">
    <location>
        <begin position="131"/>
        <end position="587"/>
    </location>
</feature>
<dbReference type="CDD" id="cd02120">
    <property type="entry name" value="PA_subtilisin_like"/>
    <property type="match status" value="2"/>
</dbReference>
<dbReference type="CDD" id="cd04852">
    <property type="entry name" value="Peptidases_S8_3"/>
    <property type="match status" value="2"/>
</dbReference>
<comment type="caution">
    <text evidence="13">The sequence shown here is derived from an EMBL/GenBank/DDBJ whole genome shotgun (WGS) entry which is preliminary data.</text>
</comment>
<dbReference type="PRINTS" id="PR00723">
    <property type="entry name" value="SUBTILISIN"/>
</dbReference>
<evidence type="ECO:0000259" key="11">
    <source>
        <dbReference type="Pfam" id="PF05922"/>
    </source>
</evidence>
<evidence type="ECO:0000313" key="13">
    <source>
        <dbReference type="EMBL" id="KAK2664426.1"/>
    </source>
</evidence>
<feature type="domain" description="Inhibitor I9" evidence="11">
    <location>
        <begin position="27"/>
        <end position="105"/>
    </location>
</feature>
<evidence type="ECO:0000256" key="7">
    <source>
        <dbReference type="PIRSR" id="PIRSR615500-1"/>
    </source>
</evidence>
<dbReference type="InterPro" id="IPR037045">
    <property type="entry name" value="S8pro/Inhibitor_I9_sf"/>
</dbReference>
<evidence type="ECO:0000256" key="5">
    <source>
        <dbReference type="ARBA" id="ARBA00022825"/>
    </source>
</evidence>
<evidence type="ECO:0000256" key="8">
    <source>
        <dbReference type="PROSITE-ProRule" id="PRU01240"/>
    </source>
</evidence>
<dbReference type="InterPro" id="IPR010259">
    <property type="entry name" value="S8pro/Inhibitor_I9"/>
</dbReference>
<dbReference type="InterPro" id="IPR003137">
    <property type="entry name" value="PA_domain"/>
</dbReference>
<organism evidence="13 14">
    <name type="scientific">Dipteronia dyeriana</name>
    <dbReference type="NCBI Taxonomy" id="168575"/>
    <lineage>
        <taxon>Eukaryota</taxon>
        <taxon>Viridiplantae</taxon>
        <taxon>Streptophyta</taxon>
        <taxon>Embryophyta</taxon>
        <taxon>Tracheophyta</taxon>
        <taxon>Spermatophyta</taxon>
        <taxon>Magnoliopsida</taxon>
        <taxon>eudicotyledons</taxon>
        <taxon>Gunneridae</taxon>
        <taxon>Pentapetalae</taxon>
        <taxon>rosids</taxon>
        <taxon>malvids</taxon>
        <taxon>Sapindales</taxon>
        <taxon>Sapindaceae</taxon>
        <taxon>Hippocastanoideae</taxon>
        <taxon>Acereae</taxon>
        <taxon>Dipteronia</taxon>
    </lineage>
</organism>
<dbReference type="InterPro" id="IPR034197">
    <property type="entry name" value="Peptidases_S8_3"/>
</dbReference>
<feature type="active site" description="Charge relay system" evidence="7 8">
    <location>
        <position position="1248"/>
    </location>
</feature>
<dbReference type="PROSITE" id="PS51892">
    <property type="entry name" value="SUBTILASE"/>
    <property type="match status" value="2"/>
</dbReference>
<protein>
    <submittedName>
        <fullName evidence="13">Uncharacterized protein</fullName>
    </submittedName>
</protein>
<dbReference type="GO" id="GO:0004252">
    <property type="term" value="F:serine-type endopeptidase activity"/>
    <property type="evidence" value="ECO:0007669"/>
    <property type="project" value="UniProtKB-UniRule"/>
</dbReference>
<dbReference type="FunFam" id="3.40.50.200:FF:000006">
    <property type="entry name" value="Subtilisin-like protease SBT1.5"/>
    <property type="match status" value="2"/>
</dbReference>
<dbReference type="Gene3D" id="3.40.50.200">
    <property type="entry name" value="Peptidase S8/S53 domain"/>
    <property type="match status" value="2"/>
</dbReference>
<name>A0AAD9XRC7_9ROSI</name>
<dbReference type="Proteomes" id="UP001280121">
    <property type="component" value="Unassembled WGS sequence"/>
</dbReference>
<evidence type="ECO:0000313" key="14">
    <source>
        <dbReference type="Proteomes" id="UP001280121"/>
    </source>
</evidence>
<keyword evidence="4 8" id="KW-0378">Hydrolase</keyword>
<keyword evidence="14" id="KW-1185">Reference proteome</keyword>
<gene>
    <name evidence="13" type="ORF">Ddye_003000</name>
</gene>
<dbReference type="PROSITE" id="PS00138">
    <property type="entry name" value="SUBTILASE_SER"/>
    <property type="match status" value="2"/>
</dbReference>
<dbReference type="EMBL" id="JANJYI010000001">
    <property type="protein sequence ID" value="KAK2664426.1"/>
    <property type="molecule type" value="Genomic_DNA"/>
</dbReference>
<evidence type="ECO:0000256" key="3">
    <source>
        <dbReference type="ARBA" id="ARBA00022729"/>
    </source>
</evidence>
<feature type="active site" description="Charge relay system" evidence="7 8">
    <location>
        <position position="841"/>
    </location>
</feature>